<dbReference type="GO" id="GO:0003735">
    <property type="term" value="F:structural constituent of ribosome"/>
    <property type="evidence" value="ECO:0007669"/>
    <property type="project" value="UniProtKB-UniRule"/>
</dbReference>
<dbReference type="InterPro" id="IPR057265">
    <property type="entry name" value="Ribosomal_uL22_arc-type"/>
</dbReference>
<dbReference type="HAMAP" id="MF_01331_A">
    <property type="entry name" value="Ribosomal_uL22_A"/>
    <property type="match status" value="1"/>
</dbReference>
<evidence type="ECO:0000256" key="4">
    <source>
        <dbReference type="HAMAP-Rule" id="MF_01331"/>
    </source>
</evidence>
<dbReference type="STRING" id="1903181.BTN85_1395"/>
<keyword evidence="4 6" id="KW-0694">RNA-binding</keyword>
<dbReference type="GO" id="GO:0002181">
    <property type="term" value="P:cytoplasmic translation"/>
    <property type="evidence" value="ECO:0007669"/>
    <property type="project" value="TreeGrafter"/>
</dbReference>
<comment type="caution">
    <text evidence="8">The sequence shown here is derived from an EMBL/GenBank/DDBJ whole genome shotgun (WGS) entry which is preliminary data.</text>
</comment>
<dbReference type="Pfam" id="PF00237">
    <property type="entry name" value="Ribosomal_L22"/>
    <property type="match status" value="1"/>
</dbReference>
<organism evidence="8 9">
    <name type="scientific">Methanohalarchaeum thermophilum</name>
    <dbReference type="NCBI Taxonomy" id="1903181"/>
    <lineage>
        <taxon>Archaea</taxon>
        <taxon>Methanobacteriati</taxon>
        <taxon>Methanobacteriota</taxon>
        <taxon>Methanonatronarchaeia</taxon>
        <taxon>Methanonatronarchaeales</taxon>
        <taxon>Methanonatronarchaeaceae</taxon>
        <taxon>Candidatus Methanohalarchaeum</taxon>
    </lineage>
</organism>
<comment type="similarity">
    <text evidence="1 4 5">Belongs to the universal ribosomal protein uL22 family.</text>
</comment>
<dbReference type="GO" id="GO:0022625">
    <property type="term" value="C:cytosolic large ribosomal subunit"/>
    <property type="evidence" value="ECO:0007669"/>
    <property type="project" value="UniProtKB-UniRule"/>
</dbReference>
<sequence length="152" mass="16986">MGDLGYSIDPDPKKTSKAMGRELHISPKDSVEICDKIRGKDLDRAKNILEDVINGEKPIPFKKHNKKKGHRSNLENWDSGGYPKKAASEILKTIENAENNAEYKGLDTEKLKIKHIAAHRGQEIEGMTPRAFGRATPSNTSTTHIEVVLEEK</sequence>
<name>A0A1Q6DX15_METT1</name>
<evidence type="ECO:0000313" key="8">
    <source>
        <dbReference type="EMBL" id="OKY78891.1"/>
    </source>
</evidence>
<dbReference type="InterPro" id="IPR005721">
    <property type="entry name" value="Ribosomal_uL22_euk/arc"/>
</dbReference>
<dbReference type="GO" id="GO:0019843">
    <property type="term" value="F:rRNA binding"/>
    <property type="evidence" value="ECO:0007669"/>
    <property type="project" value="UniProtKB-UniRule"/>
</dbReference>
<evidence type="ECO:0000256" key="3">
    <source>
        <dbReference type="ARBA" id="ARBA00023274"/>
    </source>
</evidence>
<keyword evidence="2 4" id="KW-0689">Ribosomal protein</keyword>
<dbReference type="Proteomes" id="UP000185744">
    <property type="component" value="Unassembled WGS sequence"/>
</dbReference>
<dbReference type="InterPro" id="IPR036394">
    <property type="entry name" value="Ribosomal_uL22_sf"/>
</dbReference>
<feature type="region of interest" description="Disordered" evidence="7">
    <location>
        <begin position="58"/>
        <end position="82"/>
    </location>
</feature>
<evidence type="ECO:0000313" key="9">
    <source>
        <dbReference type="Proteomes" id="UP000185744"/>
    </source>
</evidence>
<comment type="function">
    <text evidence="4">The globular domain of the protein is located near the polypeptide exit tunnel on the outside of the subunit, while an extended beta-hairpin is found that lines the wall of the exit tunnel in the center of the 70S ribosome.</text>
</comment>
<keyword evidence="4 6" id="KW-0699">rRNA-binding</keyword>
<dbReference type="PANTHER" id="PTHR11593:SF10">
    <property type="entry name" value="60S RIBOSOMAL PROTEIN L17"/>
    <property type="match status" value="1"/>
</dbReference>
<dbReference type="InterPro" id="IPR001063">
    <property type="entry name" value="Ribosomal_uL22"/>
</dbReference>
<evidence type="ECO:0000256" key="6">
    <source>
        <dbReference type="RuleBase" id="RU004007"/>
    </source>
</evidence>
<feature type="compositionally biased region" description="Basic and acidic residues" evidence="7">
    <location>
        <begin position="10"/>
        <end position="23"/>
    </location>
</feature>
<keyword evidence="3 4" id="KW-0687">Ribonucleoprotein</keyword>
<dbReference type="EMBL" id="MSDW01000001">
    <property type="protein sequence ID" value="OKY78891.1"/>
    <property type="molecule type" value="Genomic_DNA"/>
</dbReference>
<evidence type="ECO:0000256" key="5">
    <source>
        <dbReference type="RuleBase" id="RU004005"/>
    </source>
</evidence>
<dbReference type="Gene3D" id="3.90.470.10">
    <property type="entry name" value="Ribosomal protein L22/L17"/>
    <property type="match status" value="1"/>
</dbReference>
<evidence type="ECO:0000256" key="2">
    <source>
        <dbReference type="ARBA" id="ARBA00022980"/>
    </source>
</evidence>
<feature type="region of interest" description="Disordered" evidence="7">
    <location>
        <begin position="1"/>
        <end position="23"/>
    </location>
</feature>
<evidence type="ECO:0000256" key="1">
    <source>
        <dbReference type="ARBA" id="ARBA00009451"/>
    </source>
</evidence>
<feature type="region of interest" description="Disordered" evidence="7">
    <location>
        <begin position="122"/>
        <end position="141"/>
    </location>
</feature>
<protein>
    <recommendedName>
        <fullName evidence="4">Large ribosomal subunit protein uL22</fullName>
    </recommendedName>
</protein>
<reference evidence="8" key="1">
    <citation type="submission" date="2016-12" db="EMBL/GenBank/DDBJ databases">
        <title>Discovery of methanogenic haloarchaea.</title>
        <authorList>
            <person name="Sorokin D.Y."/>
            <person name="Makarova K.S."/>
            <person name="Abbas B."/>
            <person name="Ferrer M."/>
            <person name="Golyshin P.N."/>
        </authorList>
    </citation>
    <scope>NUCLEOTIDE SEQUENCE [LARGE SCALE GENOMIC DNA]</scope>
    <source>
        <strain evidence="8">HMET1</strain>
    </source>
</reference>
<feature type="compositionally biased region" description="Basic residues" evidence="7">
    <location>
        <begin position="60"/>
        <end position="71"/>
    </location>
</feature>
<dbReference type="InParanoid" id="A0A1Q6DX15"/>
<dbReference type="AlphaFoldDB" id="A0A1Q6DX15"/>
<dbReference type="SUPFAM" id="SSF54843">
    <property type="entry name" value="Ribosomal protein L22"/>
    <property type="match status" value="1"/>
</dbReference>
<dbReference type="FunCoup" id="A0A1Q6DX15">
    <property type="interactions" value="160"/>
</dbReference>
<dbReference type="PANTHER" id="PTHR11593">
    <property type="entry name" value="60S RIBOSOMAL PROTEIN L17"/>
    <property type="match status" value="1"/>
</dbReference>
<comment type="function">
    <text evidence="4 6">This protein binds specifically to 23S rRNA. It makes multiple contacts with different domains of the 23S rRNA in the assembled 50S subunit and ribosome.</text>
</comment>
<proteinExistence type="inferred from homology"/>
<dbReference type="NCBIfam" id="NF003260">
    <property type="entry name" value="PRK04223.1"/>
    <property type="match status" value="1"/>
</dbReference>
<keyword evidence="9" id="KW-1185">Reference proteome</keyword>
<dbReference type="NCBIfam" id="TIGR01038">
    <property type="entry name" value="uL22_arch_euk"/>
    <property type="match status" value="1"/>
</dbReference>
<evidence type="ECO:0000256" key="7">
    <source>
        <dbReference type="SAM" id="MobiDB-lite"/>
    </source>
</evidence>
<dbReference type="CDD" id="cd00336">
    <property type="entry name" value="Ribosomal_L22"/>
    <property type="match status" value="1"/>
</dbReference>
<gene>
    <name evidence="4" type="primary">rpl22</name>
    <name evidence="8" type="ORF">BTN85_1395</name>
</gene>
<accession>A0A1Q6DX15</accession>
<comment type="subunit">
    <text evidence="4 6">Part of the 50S ribosomal subunit.</text>
</comment>